<keyword evidence="3" id="KW-0378">Hydrolase</keyword>
<dbReference type="InterPro" id="IPR002818">
    <property type="entry name" value="DJ-1/PfpI"/>
</dbReference>
<dbReference type="Pfam" id="PF01965">
    <property type="entry name" value="DJ-1_PfpI"/>
    <property type="match status" value="1"/>
</dbReference>
<dbReference type="GO" id="GO:0008233">
    <property type="term" value="F:peptidase activity"/>
    <property type="evidence" value="ECO:0007669"/>
    <property type="project" value="UniProtKB-KW"/>
</dbReference>
<dbReference type="PANTHER" id="PTHR42733:SF12">
    <property type="entry name" value="PROTEINASE"/>
    <property type="match status" value="1"/>
</dbReference>
<sequence length="186" mass="19990">MTQISNAKIMILSTNGFEQSELERPLNDLRAKGATVHVVTPDGEDIKGWDQKDWGNTVPADKALADVSVDDYNALVLPGGQMNPDILRANKDAVALIKAFGDSGKPIAAICHAPWLLIEAGIIEGRKATSYGSIATDLKNAGAHFEDSEVVVDQAIITSRSPDDLDAFIAKIVEEVEEGRHDREAA</sequence>
<dbReference type="PROSITE" id="PS51276">
    <property type="entry name" value="PEPTIDASE_C56_PFPI"/>
    <property type="match status" value="1"/>
</dbReference>
<gene>
    <name evidence="3" type="ORF">SAMN04488040_1975</name>
</gene>
<dbReference type="PANTHER" id="PTHR42733">
    <property type="entry name" value="DJ-1 PROTEIN"/>
    <property type="match status" value="1"/>
</dbReference>
<evidence type="ECO:0000256" key="1">
    <source>
        <dbReference type="ARBA" id="ARBA00008542"/>
    </source>
</evidence>
<dbReference type="OrthoDB" id="9792284at2"/>
<dbReference type="Gene3D" id="3.40.50.880">
    <property type="match status" value="1"/>
</dbReference>
<dbReference type="SUPFAM" id="SSF52317">
    <property type="entry name" value="Class I glutamine amidotransferase-like"/>
    <property type="match status" value="1"/>
</dbReference>
<proteinExistence type="inferred from homology"/>
<dbReference type="AlphaFoldDB" id="A0A1I6T0Y3"/>
<dbReference type="EMBL" id="FPAJ01000003">
    <property type="protein sequence ID" value="SFS82806.1"/>
    <property type="molecule type" value="Genomic_DNA"/>
</dbReference>
<dbReference type="STRING" id="394264.SAMN04488040_1975"/>
<dbReference type="InterPro" id="IPR006286">
    <property type="entry name" value="C56_PfpI-like"/>
</dbReference>
<evidence type="ECO:0000313" key="3">
    <source>
        <dbReference type="EMBL" id="SFS82806.1"/>
    </source>
</evidence>
<dbReference type="CDD" id="cd03134">
    <property type="entry name" value="GATase1_PfpI_like"/>
    <property type="match status" value="1"/>
</dbReference>
<evidence type="ECO:0000313" key="4">
    <source>
        <dbReference type="Proteomes" id="UP000199239"/>
    </source>
</evidence>
<dbReference type="NCBIfam" id="TIGR01382">
    <property type="entry name" value="PfpI"/>
    <property type="match status" value="1"/>
</dbReference>
<reference evidence="4" key="1">
    <citation type="submission" date="2016-10" db="EMBL/GenBank/DDBJ databases">
        <authorList>
            <person name="Varghese N."/>
            <person name="Submissions S."/>
        </authorList>
    </citation>
    <scope>NUCLEOTIDE SEQUENCE [LARGE SCALE GENOMIC DNA]</scope>
    <source>
        <strain evidence="4">DSM 23422</strain>
    </source>
</reference>
<dbReference type="RefSeq" id="WP_093916209.1">
    <property type="nucleotide sequence ID" value="NZ_FPAJ01000003.1"/>
</dbReference>
<dbReference type="GO" id="GO:0006508">
    <property type="term" value="P:proteolysis"/>
    <property type="evidence" value="ECO:0007669"/>
    <property type="project" value="UniProtKB-KW"/>
</dbReference>
<organism evidence="3 4">
    <name type="scientific">Sulfitobacter marinus</name>
    <dbReference type="NCBI Taxonomy" id="394264"/>
    <lineage>
        <taxon>Bacteria</taxon>
        <taxon>Pseudomonadati</taxon>
        <taxon>Pseudomonadota</taxon>
        <taxon>Alphaproteobacteria</taxon>
        <taxon>Rhodobacterales</taxon>
        <taxon>Roseobacteraceae</taxon>
        <taxon>Sulfitobacter</taxon>
    </lineage>
</organism>
<accession>A0A1I6T0Y3</accession>
<keyword evidence="3" id="KW-0645">Protease</keyword>
<protein>
    <submittedName>
        <fullName evidence="3">Protease I</fullName>
    </submittedName>
</protein>
<name>A0A1I6T0Y3_9RHOB</name>
<evidence type="ECO:0000259" key="2">
    <source>
        <dbReference type="Pfam" id="PF01965"/>
    </source>
</evidence>
<dbReference type="Proteomes" id="UP000199239">
    <property type="component" value="Unassembled WGS sequence"/>
</dbReference>
<feature type="domain" description="DJ-1/PfpI" evidence="2">
    <location>
        <begin position="8"/>
        <end position="175"/>
    </location>
</feature>
<comment type="similarity">
    <text evidence="1">Belongs to the peptidase C56 family.</text>
</comment>
<keyword evidence="4" id="KW-1185">Reference proteome</keyword>
<dbReference type="InterPro" id="IPR029062">
    <property type="entry name" value="Class_I_gatase-like"/>
</dbReference>